<keyword evidence="9" id="KW-1185">Reference proteome</keyword>
<dbReference type="AlphaFoldDB" id="A0AAD2A6P2"/>
<evidence type="ECO:0000259" key="7">
    <source>
        <dbReference type="SMART" id="SM00768"/>
    </source>
</evidence>
<dbReference type="PANTHER" id="PTHR32227">
    <property type="entry name" value="GLUCAN ENDO-1,3-BETA-GLUCOSIDASE BG1-RELATED-RELATED"/>
    <property type="match status" value="1"/>
</dbReference>
<keyword evidence="2" id="KW-0732">Signal</keyword>
<sequence length="225" mass="24455">MLASNPKVASQLVKSNGMAFNPASNILAVTVGNEVDTMHSAINAMGFKDIEIVAAETGWPHGGDPNEVGPSLDNAKTYVGNLINHLKSKVGTPLMPGKSIDTYFFSLYDENKKPGPSSEKYFGLFKPDGSTSYDVGLLKNTQGNINYACGQQIDCRPIQPGGVCFELNTVQTHDAYAMNLYYQSAGRNPWNSVRTVRLLIRWRGMLEVCLTNGVMETAALANSRN</sequence>
<dbReference type="SUPFAM" id="SSF51445">
    <property type="entry name" value="(Trans)glycosidases"/>
    <property type="match status" value="1"/>
</dbReference>
<proteinExistence type="inferred from homology"/>
<dbReference type="InterPro" id="IPR012946">
    <property type="entry name" value="X8"/>
</dbReference>
<protein>
    <recommendedName>
        <fullName evidence="7">X8 domain-containing protein</fullName>
    </recommendedName>
</protein>
<keyword evidence="5" id="KW-0326">Glycosidase</keyword>
<evidence type="ECO:0000256" key="4">
    <source>
        <dbReference type="ARBA" id="ARBA00023157"/>
    </source>
</evidence>
<evidence type="ECO:0000256" key="1">
    <source>
        <dbReference type="ARBA" id="ARBA00008773"/>
    </source>
</evidence>
<evidence type="ECO:0000256" key="3">
    <source>
        <dbReference type="ARBA" id="ARBA00022801"/>
    </source>
</evidence>
<keyword evidence="3" id="KW-0378">Hydrolase</keyword>
<name>A0AAD2A6P2_9LAMI</name>
<evidence type="ECO:0000256" key="2">
    <source>
        <dbReference type="ARBA" id="ARBA00022729"/>
    </source>
</evidence>
<dbReference type="InterPro" id="IPR017853">
    <property type="entry name" value="GH"/>
</dbReference>
<keyword evidence="4" id="KW-1015">Disulfide bond</keyword>
<reference evidence="8" key="1">
    <citation type="submission" date="2023-05" db="EMBL/GenBank/DDBJ databases">
        <authorList>
            <person name="Huff M."/>
        </authorList>
    </citation>
    <scope>NUCLEOTIDE SEQUENCE</scope>
</reference>
<comment type="similarity">
    <text evidence="1 6">Belongs to the glycosyl hydrolase 17 family.</text>
</comment>
<gene>
    <name evidence="8" type="ORF">FPE_LOCUS29354</name>
</gene>
<dbReference type="InterPro" id="IPR044965">
    <property type="entry name" value="Glyco_hydro_17_plant"/>
</dbReference>
<evidence type="ECO:0000256" key="6">
    <source>
        <dbReference type="RuleBase" id="RU004335"/>
    </source>
</evidence>
<evidence type="ECO:0000313" key="9">
    <source>
        <dbReference type="Proteomes" id="UP000834106"/>
    </source>
</evidence>
<feature type="domain" description="X8" evidence="7">
    <location>
        <begin position="134"/>
        <end position="211"/>
    </location>
</feature>
<dbReference type="GO" id="GO:0004553">
    <property type="term" value="F:hydrolase activity, hydrolyzing O-glycosyl compounds"/>
    <property type="evidence" value="ECO:0007669"/>
    <property type="project" value="InterPro"/>
</dbReference>
<dbReference type="Pfam" id="PF00332">
    <property type="entry name" value="Glyco_hydro_17"/>
    <property type="match status" value="1"/>
</dbReference>
<dbReference type="EMBL" id="OU503053">
    <property type="protein sequence ID" value="CAI9781924.1"/>
    <property type="molecule type" value="Genomic_DNA"/>
</dbReference>
<dbReference type="InterPro" id="IPR000490">
    <property type="entry name" value="Glyco_hydro_17"/>
</dbReference>
<dbReference type="Proteomes" id="UP000834106">
    <property type="component" value="Chromosome 18"/>
</dbReference>
<dbReference type="GO" id="GO:0005975">
    <property type="term" value="P:carbohydrate metabolic process"/>
    <property type="evidence" value="ECO:0007669"/>
    <property type="project" value="InterPro"/>
</dbReference>
<dbReference type="Gene3D" id="3.20.20.80">
    <property type="entry name" value="Glycosidases"/>
    <property type="match status" value="1"/>
</dbReference>
<organism evidence="8 9">
    <name type="scientific">Fraxinus pennsylvanica</name>
    <dbReference type="NCBI Taxonomy" id="56036"/>
    <lineage>
        <taxon>Eukaryota</taxon>
        <taxon>Viridiplantae</taxon>
        <taxon>Streptophyta</taxon>
        <taxon>Embryophyta</taxon>
        <taxon>Tracheophyta</taxon>
        <taxon>Spermatophyta</taxon>
        <taxon>Magnoliopsida</taxon>
        <taxon>eudicotyledons</taxon>
        <taxon>Gunneridae</taxon>
        <taxon>Pentapetalae</taxon>
        <taxon>asterids</taxon>
        <taxon>lamiids</taxon>
        <taxon>Lamiales</taxon>
        <taxon>Oleaceae</taxon>
        <taxon>Oleeae</taxon>
        <taxon>Fraxinus</taxon>
    </lineage>
</organism>
<accession>A0AAD2A6P2</accession>
<dbReference type="Pfam" id="PF07983">
    <property type="entry name" value="X8"/>
    <property type="match status" value="1"/>
</dbReference>
<evidence type="ECO:0000256" key="5">
    <source>
        <dbReference type="ARBA" id="ARBA00023295"/>
    </source>
</evidence>
<dbReference type="SMART" id="SM00768">
    <property type="entry name" value="X8"/>
    <property type="match status" value="1"/>
</dbReference>
<evidence type="ECO:0000313" key="8">
    <source>
        <dbReference type="EMBL" id="CAI9781924.1"/>
    </source>
</evidence>